<gene>
    <name evidence="1" type="ORF">QN215_08755</name>
</gene>
<sequence>MRIQSNKTQKWQLARSISAEDKSFRANVSTVPAYELKTKAARGFRDIGVNFTKSDLDEYIDSVLSGRDYRFVITF</sequence>
<dbReference type="KEGG" id="baqk:QN215_08755"/>
<evidence type="ECO:0000313" key="1">
    <source>
        <dbReference type="EMBL" id="XDS44340.1"/>
    </source>
</evidence>
<dbReference type="RefSeq" id="WP_369343930.1">
    <property type="nucleotide sequence ID" value="NZ_CP129674.1"/>
</dbReference>
<name>A0AB39U6F6_9BIFI</name>
<dbReference type="EMBL" id="CP129674">
    <property type="protein sequence ID" value="XDS44340.1"/>
    <property type="molecule type" value="Genomic_DNA"/>
</dbReference>
<proteinExistence type="predicted"/>
<protein>
    <submittedName>
        <fullName evidence="1">Uncharacterized protein</fullName>
    </submittedName>
</protein>
<reference evidence="1" key="1">
    <citation type="submission" date="2023-07" db="EMBL/GenBank/DDBJ databases">
        <title>Bifidobacterium aquikefiriaerophilum sp. nov. and Bifidobacterium eccum sp. nov., isolated from water kefir.</title>
        <authorList>
            <person name="Breselge S."/>
            <person name="Bellassi P."/>
            <person name="Barcenilla C."/>
            <person name="Alvarez-Ordonez A."/>
            <person name="Morelli L."/>
            <person name="Cotter P.D."/>
        </authorList>
    </citation>
    <scope>NUCLEOTIDE SEQUENCE</scope>
    <source>
        <strain evidence="1">WK041_4_12</strain>
    </source>
</reference>
<accession>A0AB39U6F6</accession>
<dbReference type="AlphaFoldDB" id="A0AB39U6F6"/>
<organism evidence="1">
    <name type="scientific">Bifidobacterium aquikefiricola</name>
    <dbReference type="NCBI Taxonomy" id="3059038"/>
    <lineage>
        <taxon>Bacteria</taxon>
        <taxon>Bacillati</taxon>
        <taxon>Actinomycetota</taxon>
        <taxon>Actinomycetes</taxon>
        <taxon>Bifidobacteriales</taxon>
        <taxon>Bifidobacteriaceae</taxon>
        <taxon>Bifidobacterium</taxon>
    </lineage>
</organism>